<dbReference type="EMBL" id="JAZGQO010000003">
    <property type="protein sequence ID" value="KAK6188551.1"/>
    <property type="molecule type" value="Genomic_DNA"/>
</dbReference>
<dbReference type="InterPro" id="IPR045545">
    <property type="entry name" value="PHYIP/PHIPL_C"/>
</dbReference>
<evidence type="ECO:0000259" key="1">
    <source>
        <dbReference type="Pfam" id="PF19281"/>
    </source>
</evidence>
<evidence type="ECO:0000313" key="3">
    <source>
        <dbReference type="Proteomes" id="UP001347796"/>
    </source>
</evidence>
<proteinExistence type="predicted"/>
<keyword evidence="3" id="KW-1185">Reference proteome</keyword>
<dbReference type="PANTHER" id="PTHR15698">
    <property type="entry name" value="PROTEIN CBG15099"/>
    <property type="match status" value="1"/>
</dbReference>
<sequence length="397" mass="45696">MVTVYGLDDSSKVIISNTITIFPNSQQIQDLKLHPHVERKSLFNPETALQEIPPENLSVDVNQEIHQDTQQPYTIFKITQKSLSARHPESYIQILKSNTTGKTGTTFTEHVFVSSTNNNEILCPLNLPSRHECTFKIFKVSKTGSKYSVLGATDKTTFIIHYQQKDVQLLLDLAEKYRVRRMQNRRQSKSLPIPCLYRDKPSNHEKIIEAKKTGVMSKYIKDKNGDQASSINKKINGLHFSASASKVTKQPLEISFFGDYRITIPPQSILPGHNLYFADFYCKKFRGPHYVTLVLSVPGSVEDVYCHNRLVKLDLRNNKFMYYDRRHGYRTTKAMHIEVLYTEDIDLSIWRQIPNFQEFVLPKENVRGRGRSRIEGLPKYTACETCNLPFLQLANSS</sequence>
<evidence type="ECO:0000313" key="2">
    <source>
        <dbReference type="EMBL" id="KAK6188551.1"/>
    </source>
</evidence>
<dbReference type="Pfam" id="PF19281">
    <property type="entry name" value="PHYHIP_C"/>
    <property type="match status" value="1"/>
</dbReference>
<dbReference type="AlphaFoldDB" id="A0AAN8KCH7"/>
<comment type="caution">
    <text evidence="2">The sequence shown here is derived from an EMBL/GenBank/DDBJ whole genome shotgun (WGS) entry which is preliminary data.</text>
</comment>
<gene>
    <name evidence="2" type="ORF">SNE40_004706</name>
</gene>
<dbReference type="InterPro" id="IPR042868">
    <property type="entry name" value="PHYHIP/PHYHIPL"/>
</dbReference>
<dbReference type="PANTHER" id="PTHR15698:SF10">
    <property type="entry name" value="PHYTANOYL-COA HYDROXYLASE-INTERACTING PROTEIN-LIKE C-TERMINAL DOMAIN-CONTAINING PROTEIN"/>
    <property type="match status" value="1"/>
</dbReference>
<accession>A0AAN8KCH7</accession>
<feature type="domain" description="Phytanoyl-CoA hydroxylase-interacting protein-like C-terminal" evidence="1">
    <location>
        <begin position="188"/>
        <end position="349"/>
    </location>
</feature>
<name>A0AAN8KCH7_PATCE</name>
<reference evidence="2 3" key="1">
    <citation type="submission" date="2024-01" db="EMBL/GenBank/DDBJ databases">
        <title>The genome of the rayed Mediterranean limpet Patella caerulea (Linnaeus, 1758).</title>
        <authorList>
            <person name="Anh-Thu Weber A."/>
            <person name="Halstead-Nussloch G."/>
        </authorList>
    </citation>
    <scope>NUCLEOTIDE SEQUENCE [LARGE SCALE GENOMIC DNA]</scope>
    <source>
        <strain evidence="2">AATW-2023a</strain>
        <tissue evidence="2">Whole specimen</tissue>
    </source>
</reference>
<protein>
    <recommendedName>
        <fullName evidence="1">Phytanoyl-CoA hydroxylase-interacting protein-like C-terminal domain-containing protein</fullName>
    </recommendedName>
</protein>
<dbReference type="Proteomes" id="UP001347796">
    <property type="component" value="Unassembled WGS sequence"/>
</dbReference>
<organism evidence="2 3">
    <name type="scientific">Patella caerulea</name>
    <name type="common">Rayed Mediterranean limpet</name>
    <dbReference type="NCBI Taxonomy" id="87958"/>
    <lineage>
        <taxon>Eukaryota</taxon>
        <taxon>Metazoa</taxon>
        <taxon>Spiralia</taxon>
        <taxon>Lophotrochozoa</taxon>
        <taxon>Mollusca</taxon>
        <taxon>Gastropoda</taxon>
        <taxon>Patellogastropoda</taxon>
        <taxon>Patelloidea</taxon>
        <taxon>Patellidae</taxon>
        <taxon>Patella</taxon>
    </lineage>
</organism>